<evidence type="ECO:0008006" key="4">
    <source>
        <dbReference type="Google" id="ProtNLM"/>
    </source>
</evidence>
<dbReference type="EMBL" id="OU503037">
    <property type="protein sequence ID" value="CAI9756527.1"/>
    <property type="molecule type" value="Genomic_DNA"/>
</dbReference>
<organism evidence="2 3">
    <name type="scientific">Fraxinus pennsylvanica</name>
    <dbReference type="NCBI Taxonomy" id="56036"/>
    <lineage>
        <taxon>Eukaryota</taxon>
        <taxon>Viridiplantae</taxon>
        <taxon>Streptophyta</taxon>
        <taxon>Embryophyta</taxon>
        <taxon>Tracheophyta</taxon>
        <taxon>Spermatophyta</taxon>
        <taxon>Magnoliopsida</taxon>
        <taxon>eudicotyledons</taxon>
        <taxon>Gunneridae</taxon>
        <taxon>Pentapetalae</taxon>
        <taxon>asterids</taxon>
        <taxon>lamiids</taxon>
        <taxon>Lamiales</taxon>
        <taxon>Oleaceae</taxon>
        <taxon>Oleeae</taxon>
        <taxon>Fraxinus</taxon>
    </lineage>
</organism>
<reference evidence="2" key="1">
    <citation type="submission" date="2023-05" db="EMBL/GenBank/DDBJ databases">
        <authorList>
            <person name="Huff M."/>
        </authorList>
    </citation>
    <scope>NUCLEOTIDE SEQUENCE</scope>
</reference>
<feature type="region of interest" description="Disordered" evidence="1">
    <location>
        <begin position="95"/>
        <end position="128"/>
    </location>
</feature>
<keyword evidence="3" id="KW-1185">Reference proteome</keyword>
<name>A0AAD1YSL7_9LAMI</name>
<evidence type="ECO:0000256" key="1">
    <source>
        <dbReference type="SAM" id="MobiDB-lite"/>
    </source>
</evidence>
<gene>
    <name evidence="2" type="ORF">FPE_LOCUS3957</name>
</gene>
<protein>
    <recommendedName>
        <fullName evidence="4">DUF4283 domain-containing protein</fullName>
    </recommendedName>
</protein>
<feature type="compositionally biased region" description="Basic and acidic residues" evidence="1">
    <location>
        <begin position="95"/>
        <end position="115"/>
    </location>
</feature>
<sequence length="128" mass="14633">MNRVLDNGPWTFSNHLLLLKHLKEDENPTKVDIFETSLWVQVHDVPAGFRSERVLIQLYETKGEDIERPYGPSLRALLRNNLGLAGERWLRGLSLEDPKSNSRKGENHDMQEENPMKGGENLSAIKGK</sequence>
<proteinExistence type="predicted"/>
<evidence type="ECO:0000313" key="3">
    <source>
        <dbReference type="Proteomes" id="UP000834106"/>
    </source>
</evidence>
<accession>A0AAD1YSL7</accession>
<evidence type="ECO:0000313" key="2">
    <source>
        <dbReference type="EMBL" id="CAI9756527.1"/>
    </source>
</evidence>
<dbReference type="Proteomes" id="UP000834106">
    <property type="component" value="Chromosome 2"/>
</dbReference>
<dbReference type="AlphaFoldDB" id="A0AAD1YSL7"/>